<evidence type="ECO:0000256" key="1">
    <source>
        <dbReference type="SAM" id="SignalP"/>
    </source>
</evidence>
<feature type="chain" id="PRO_5044835094" evidence="1">
    <location>
        <begin position="22"/>
        <end position="191"/>
    </location>
</feature>
<accession>A0ABD0KXV1</accession>
<reference evidence="2 3" key="1">
    <citation type="journal article" date="2023" name="Sci. Data">
        <title>Genome assembly of the Korean intertidal mud-creeper Batillaria attramentaria.</title>
        <authorList>
            <person name="Patra A.K."/>
            <person name="Ho P.T."/>
            <person name="Jun S."/>
            <person name="Lee S.J."/>
            <person name="Kim Y."/>
            <person name="Won Y.J."/>
        </authorList>
    </citation>
    <scope>NUCLEOTIDE SEQUENCE [LARGE SCALE GENOMIC DNA]</scope>
    <source>
        <strain evidence="2">Wonlab-2016</strain>
    </source>
</reference>
<name>A0ABD0KXV1_9CAEN</name>
<dbReference type="Proteomes" id="UP001519460">
    <property type="component" value="Unassembled WGS sequence"/>
</dbReference>
<evidence type="ECO:0000313" key="2">
    <source>
        <dbReference type="EMBL" id="KAK7492113.1"/>
    </source>
</evidence>
<gene>
    <name evidence="2" type="ORF">BaRGS_00016587</name>
</gene>
<evidence type="ECO:0000313" key="3">
    <source>
        <dbReference type="Proteomes" id="UP001519460"/>
    </source>
</evidence>
<feature type="signal peptide" evidence="1">
    <location>
        <begin position="1"/>
        <end position="21"/>
    </location>
</feature>
<keyword evidence="1" id="KW-0732">Signal</keyword>
<comment type="caution">
    <text evidence="2">The sequence shown here is derived from an EMBL/GenBank/DDBJ whole genome shotgun (WGS) entry which is preliminary data.</text>
</comment>
<sequence>MKRWGLLQSFGLSTSILLGLCAPPSHPSPRHAWITTVSINGCDTVRAVQCTTYFSASSFTALTVYELSNDDNSNDTRLASFMISAKKCETGIQPASCVISEKDETVTLTVVPIDLRQGETRRYRCDAGFYDRSLRTYHFYANLTLPSEPTTPVTATHTKSAGSSDHTTHRDASMWHCEINYLAGSMRGGKE</sequence>
<dbReference type="EMBL" id="JACVVK020000106">
    <property type="protein sequence ID" value="KAK7492113.1"/>
    <property type="molecule type" value="Genomic_DNA"/>
</dbReference>
<protein>
    <submittedName>
        <fullName evidence="2">Uncharacterized protein</fullName>
    </submittedName>
</protein>
<dbReference type="AlphaFoldDB" id="A0ABD0KXV1"/>
<organism evidence="2 3">
    <name type="scientific">Batillaria attramentaria</name>
    <dbReference type="NCBI Taxonomy" id="370345"/>
    <lineage>
        <taxon>Eukaryota</taxon>
        <taxon>Metazoa</taxon>
        <taxon>Spiralia</taxon>
        <taxon>Lophotrochozoa</taxon>
        <taxon>Mollusca</taxon>
        <taxon>Gastropoda</taxon>
        <taxon>Caenogastropoda</taxon>
        <taxon>Sorbeoconcha</taxon>
        <taxon>Cerithioidea</taxon>
        <taxon>Batillariidae</taxon>
        <taxon>Batillaria</taxon>
    </lineage>
</organism>
<keyword evidence="3" id="KW-1185">Reference proteome</keyword>
<proteinExistence type="predicted"/>